<dbReference type="STRING" id="590646.G3BDD3"/>
<dbReference type="OrthoDB" id="245150at2759"/>
<dbReference type="InterPro" id="IPR014041">
    <property type="entry name" value="ESCRT-II_cplx_Vps25-sub_N"/>
</dbReference>
<dbReference type="Gene3D" id="1.10.10.10">
    <property type="entry name" value="Winged helix-like DNA-binding domain superfamily/Winged helix DNA-binding domain"/>
    <property type="match status" value="1"/>
</dbReference>
<evidence type="ECO:0000256" key="1">
    <source>
        <dbReference type="ARBA" id="ARBA00009674"/>
    </source>
</evidence>
<dbReference type="eggNOG" id="KOG4068">
    <property type="taxonomic scope" value="Eukaryota"/>
</dbReference>
<dbReference type="EMBL" id="GL996528">
    <property type="protein sequence ID" value="EGV61316.1"/>
    <property type="molecule type" value="Genomic_DNA"/>
</dbReference>
<accession>G3BDD3</accession>
<dbReference type="Gene3D" id="1.10.10.570">
    <property type="entry name" value="Winged helix' DNA-binding domain. Chain C. Domain 1"/>
    <property type="match status" value="1"/>
</dbReference>
<dbReference type="HOGENOM" id="CLU_087657_0_1_1"/>
<comment type="similarity">
    <text evidence="1">Belongs to the VPS25 family.</text>
</comment>
<dbReference type="Proteomes" id="UP000000707">
    <property type="component" value="Unassembled WGS sequence"/>
</dbReference>
<evidence type="ECO:0000313" key="5">
    <source>
        <dbReference type="EMBL" id="EGV61317.1"/>
    </source>
</evidence>
<name>G3BDD3_CANTC</name>
<dbReference type="KEGG" id="cten:18248533"/>
<dbReference type="InterPro" id="IPR008570">
    <property type="entry name" value="ESCRT-II_cplx_Vps25-sub"/>
</dbReference>
<dbReference type="EMBL" id="GL996528">
    <property type="protein sequence ID" value="EGV61317.1"/>
    <property type="molecule type" value="Genomic_DNA"/>
</dbReference>
<proteinExistence type="inferred from homology"/>
<dbReference type="GO" id="GO:0005198">
    <property type="term" value="F:structural molecule activity"/>
    <property type="evidence" value="ECO:0007669"/>
    <property type="project" value="TreeGrafter"/>
</dbReference>
<keyword evidence="2" id="KW-0813">Transport</keyword>
<dbReference type="GO" id="GO:0000814">
    <property type="term" value="C:ESCRT II complex"/>
    <property type="evidence" value="ECO:0007669"/>
    <property type="project" value="InterPro"/>
</dbReference>
<dbReference type="InterPro" id="IPR036388">
    <property type="entry name" value="WH-like_DNA-bd_sf"/>
</dbReference>
<dbReference type="AlphaFoldDB" id="G3BDD3"/>
<reference evidence="4 6" key="1">
    <citation type="journal article" date="2011" name="Proc. Natl. Acad. Sci. U.S.A.">
        <title>Comparative genomics of xylose-fermenting fungi for enhanced biofuel production.</title>
        <authorList>
            <person name="Wohlbach D.J."/>
            <person name="Kuo A."/>
            <person name="Sato T.K."/>
            <person name="Potts K.M."/>
            <person name="Salamov A.A."/>
            <person name="LaButti K.M."/>
            <person name="Sun H."/>
            <person name="Clum A."/>
            <person name="Pangilinan J.L."/>
            <person name="Lindquist E.A."/>
            <person name="Lucas S."/>
            <person name="Lapidus A."/>
            <person name="Jin M."/>
            <person name="Gunawan C."/>
            <person name="Balan V."/>
            <person name="Dale B.E."/>
            <person name="Jeffries T.W."/>
            <person name="Zinkel R."/>
            <person name="Barry K.W."/>
            <person name="Grigoriev I.V."/>
            <person name="Gasch A.P."/>
        </authorList>
    </citation>
    <scope>NUCLEOTIDE SEQUENCE [LARGE SCALE GENOMIC DNA]</scope>
    <source>
        <strain evidence="4">ATCC 10573</strain>
        <strain evidence="6">ATCC 10573 / BCRC 21748 / CBS 615 / JCM 9827 / NBRC 10315 / NRRL Y-1498 / VKM Y-70</strain>
    </source>
</reference>
<keyword evidence="6" id="KW-1185">Reference proteome</keyword>
<dbReference type="RefSeq" id="XP_006690530.1">
    <property type="nucleotide sequence ID" value="XM_006690467.1"/>
</dbReference>
<dbReference type="PANTHER" id="PTHR13149:SF0">
    <property type="entry name" value="VACUOLAR PROTEIN-SORTING-ASSOCIATED PROTEIN 25"/>
    <property type="match status" value="1"/>
</dbReference>
<protein>
    <submittedName>
        <fullName evidence="5">ESCRT-II complex, vps25 subunit</fullName>
    </submittedName>
</protein>
<dbReference type="GeneID" id="18248533"/>
<dbReference type="SUPFAM" id="SSF46785">
    <property type="entry name" value="Winged helix' DNA-binding domain"/>
    <property type="match status" value="2"/>
</dbReference>
<dbReference type="InterPro" id="IPR036390">
    <property type="entry name" value="WH_DNA-bd_sf"/>
</dbReference>
<evidence type="ECO:0000313" key="4">
    <source>
        <dbReference type="EMBL" id="EGV61316.1"/>
    </source>
</evidence>
<dbReference type="Pfam" id="PF05871">
    <property type="entry name" value="ESCRT-II"/>
    <property type="match status" value="1"/>
</dbReference>
<gene>
    <name evidence="4" type="ORF">CANTEDRAFT_116989</name>
</gene>
<dbReference type="GO" id="GO:0043328">
    <property type="term" value="P:protein transport to vacuole involved in ubiquitin-dependent protein catabolic process via the multivesicular body sorting pathway"/>
    <property type="evidence" value="ECO:0007669"/>
    <property type="project" value="TreeGrafter"/>
</dbReference>
<sequence length="196" mass="22330">MEPYEFPKIHSFPPMYTQQPNATILDNQLGSWCDIILSYCEYYKISSITLTGTVIYSQFDDLDITQLPPVFENKAIDRAVNDEFKSTIFRHLIHKSKKAEYINAKSPEAGVLIYWRSLVDWANLIHDFVENTGQSGTVLTVYELTKSEDSGLPADLKNFDYNMLVKVLKNVLIKQGKAQILMSEDDPEQIGGVKIV</sequence>
<evidence type="ECO:0000256" key="2">
    <source>
        <dbReference type="ARBA" id="ARBA00022448"/>
    </source>
</evidence>
<keyword evidence="3" id="KW-0653">Protein transport</keyword>
<dbReference type="GO" id="GO:0042803">
    <property type="term" value="F:protein homodimerization activity"/>
    <property type="evidence" value="ECO:0007669"/>
    <property type="project" value="TreeGrafter"/>
</dbReference>
<dbReference type="PANTHER" id="PTHR13149">
    <property type="entry name" value="VACUOLAR PROTEIN SORTING-ASSOCIATED PROTEIN VPS25"/>
    <property type="match status" value="1"/>
</dbReference>
<organism evidence="6">
    <name type="scientific">Candida tenuis (strain ATCC 10573 / BCRC 21748 / CBS 615 / JCM 9827 / NBRC 10315 / NRRL Y-1498 / VKM Y-70)</name>
    <name type="common">Yeast</name>
    <name type="synonym">Yamadazyma tenuis</name>
    <dbReference type="NCBI Taxonomy" id="590646"/>
    <lineage>
        <taxon>Eukaryota</taxon>
        <taxon>Fungi</taxon>
        <taxon>Dikarya</taxon>
        <taxon>Ascomycota</taxon>
        <taxon>Saccharomycotina</taxon>
        <taxon>Pichiomycetes</taxon>
        <taxon>Debaryomycetaceae</taxon>
        <taxon>Yamadazyma</taxon>
    </lineage>
</organism>
<evidence type="ECO:0000313" key="6">
    <source>
        <dbReference type="Proteomes" id="UP000000707"/>
    </source>
</evidence>
<evidence type="ECO:0000256" key="3">
    <source>
        <dbReference type="ARBA" id="ARBA00022927"/>
    </source>
</evidence>